<sequence length="87" mass="9467">MELAQVEAAVQPVLASGVSFLSDLKGNCSLFIWNMGVRDSGTYGVWVSATHPPGRKVRPNEERHQWWIEIKVEVAGLAPILGTAGHV</sequence>
<protein>
    <submittedName>
        <fullName evidence="1">Uncharacterized protein</fullName>
    </submittedName>
</protein>
<evidence type="ECO:0000313" key="2">
    <source>
        <dbReference type="Proteomes" id="UP000050525"/>
    </source>
</evidence>
<accession>A0A151MUN4</accession>
<comment type="caution">
    <text evidence="1">The sequence shown here is derived from an EMBL/GenBank/DDBJ whole genome shotgun (WGS) entry which is preliminary data.</text>
</comment>
<gene>
    <name evidence="1" type="ORF">Y1Q_0005147</name>
</gene>
<dbReference type="EMBL" id="AKHW03004962">
    <property type="protein sequence ID" value="KYO28241.1"/>
    <property type="molecule type" value="Genomic_DNA"/>
</dbReference>
<reference evidence="1 2" key="1">
    <citation type="journal article" date="2012" name="Genome Biol.">
        <title>Sequencing three crocodilian genomes to illuminate the evolution of archosaurs and amniotes.</title>
        <authorList>
            <person name="St John J.A."/>
            <person name="Braun E.L."/>
            <person name="Isberg S.R."/>
            <person name="Miles L.G."/>
            <person name="Chong A.Y."/>
            <person name="Gongora J."/>
            <person name="Dalzell P."/>
            <person name="Moran C."/>
            <person name="Bed'hom B."/>
            <person name="Abzhanov A."/>
            <person name="Burgess S.C."/>
            <person name="Cooksey A.M."/>
            <person name="Castoe T.A."/>
            <person name="Crawford N.G."/>
            <person name="Densmore L.D."/>
            <person name="Drew J.C."/>
            <person name="Edwards S.V."/>
            <person name="Faircloth B.C."/>
            <person name="Fujita M.K."/>
            <person name="Greenwold M.J."/>
            <person name="Hoffmann F.G."/>
            <person name="Howard J.M."/>
            <person name="Iguchi T."/>
            <person name="Janes D.E."/>
            <person name="Khan S.Y."/>
            <person name="Kohno S."/>
            <person name="de Koning A.J."/>
            <person name="Lance S.L."/>
            <person name="McCarthy F.M."/>
            <person name="McCormack J.E."/>
            <person name="Merchant M.E."/>
            <person name="Peterson D.G."/>
            <person name="Pollock D.D."/>
            <person name="Pourmand N."/>
            <person name="Raney B.J."/>
            <person name="Roessler K.A."/>
            <person name="Sanford J.R."/>
            <person name="Sawyer R.H."/>
            <person name="Schmidt C.J."/>
            <person name="Triplett E.W."/>
            <person name="Tuberville T.D."/>
            <person name="Venegas-Anaya M."/>
            <person name="Howard J.T."/>
            <person name="Jarvis E.D."/>
            <person name="Guillette L.J.Jr."/>
            <person name="Glenn T.C."/>
            <person name="Green R.E."/>
            <person name="Ray D.A."/>
        </authorList>
    </citation>
    <scope>NUCLEOTIDE SEQUENCE [LARGE SCALE GENOMIC DNA]</scope>
    <source>
        <strain evidence="1">KSC_2009_1</strain>
    </source>
</reference>
<evidence type="ECO:0000313" key="1">
    <source>
        <dbReference type="EMBL" id="KYO28241.1"/>
    </source>
</evidence>
<name>A0A151MUN4_ALLMI</name>
<proteinExistence type="predicted"/>
<keyword evidence="2" id="KW-1185">Reference proteome</keyword>
<organism evidence="1 2">
    <name type="scientific">Alligator mississippiensis</name>
    <name type="common">American alligator</name>
    <dbReference type="NCBI Taxonomy" id="8496"/>
    <lineage>
        <taxon>Eukaryota</taxon>
        <taxon>Metazoa</taxon>
        <taxon>Chordata</taxon>
        <taxon>Craniata</taxon>
        <taxon>Vertebrata</taxon>
        <taxon>Euteleostomi</taxon>
        <taxon>Archelosauria</taxon>
        <taxon>Archosauria</taxon>
        <taxon>Crocodylia</taxon>
        <taxon>Alligatoridae</taxon>
        <taxon>Alligatorinae</taxon>
        <taxon>Alligator</taxon>
    </lineage>
</organism>
<dbReference type="Proteomes" id="UP000050525">
    <property type="component" value="Unassembled WGS sequence"/>
</dbReference>
<dbReference type="AlphaFoldDB" id="A0A151MUN4"/>